<name>A0AAU7TJX5_9ACTN</name>
<dbReference type="RefSeq" id="WP_350279904.1">
    <property type="nucleotide sequence ID" value="NZ_CP158165.1"/>
</dbReference>
<feature type="signal peptide" evidence="1">
    <location>
        <begin position="1"/>
        <end position="27"/>
    </location>
</feature>
<dbReference type="AlphaFoldDB" id="A0AAU7TJX5"/>
<evidence type="ECO:0000313" key="2">
    <source>
        <dbReference type="EMBL" id="XBV27113.1"/>
    </source>
</evidence>
<proteinExistence type="predicted"/>
<organism evidence="2">
    <name type="scientific">Kribbella sp. HUAS MG21</name>
    <dbReference type="NCBI Taxonomy" id="3160966"/>
    <lineage>
        <taxon>Bacteria</taxon>
        <taxon>Bacillati</taxon>
        <taxon>Actinomycetota</taxon>
        <taxon>Actinomycetes</taxon>
        <taxon>Propionibacteriales</taxon>
        <taxon>Kribbellaceae</taxon>
        <taxon>Kribbella</taxon>
    </lineage>
</organism>
<gene>
    <name evidence="2" type="ORF">ABN611_11930</name>
</gene>
<dbReference type="EMBL" id="CP158165">
    <property type="protein sequence ID" value="XBV27113.1"/>
    <property type="molecule type" value="Genomic_DNA"/>
</dbReference>
<reference evidence="2" key="1">
    <citation type="submission" date="2024-06" db="EMBL/GenBank/DDBJ databases">
        <title>Kribbella sp. strain HUAS MG21 genome sequences.</title>
        <authorList>
            <person name="Mo P."/>
        </authorList>
    </citation>
    <scope>NUCLEOTIDE SEQUENCE</scope>
    <source>
        <strain evidence="2">HUAS MG21</strain>
    </source>
</reference>
<evidence type="ECO:0008006" key="3">
    <source>
        <dbReference type="Google" id="ProtNLM"/>
    </source>
</evidence>
<accession>A0AAU7TJX5</accession>
<protein>
    <recommendedName>
        <fullName evidence="3">Tachylectin</fullName>
    </recommendedName>
</protein>
<feature type="chain" id="PRO_5043907890" description="Tachylectin" evidence="1">
    <location>
        <begin position="28"/>
        <end position="303"/>
    </location>
</feature>
<sequence length="303" mass="31561">MNRHKAAASIAGVIALTAAAFVPPAQAADTTSRSAAAACSMFPGAVTPAGVQTTAEVTAGTPPTMTGPSAVGPAAFPPGQVRLSSTFEAEPNVAGVDRTGFVVQGDALYLRSYNANAGIDQANRIGGGWTNFTALEVSHFEYTAGRIGHWLAYGLRNDGTLFRWQVSGAGWRSVGSATGFGAVKSMALISKTTTYDTFLANTRGGALYTIRIPISSPMKPIVTKVRAGTWQGFEAMIANKCGNYGTLLLGIDKDTKSGYLYAVGHANGLSTVINGLGKVQGTFPEAVNFRWGAVWFLDPLNGD</sequence>
<evidence type="ECO:0000256" key="1">
    <source>
        <dbReference type="SAM" id="SignalP"/>
    </source>
</evidence>
<keyword evidence="1" id="KW-0732">Signal</keyword>